<sequence length="288" mass="32639">MLRKIIFLFSISLFLACCMQDKFNPTKDINVITREQGSGTRGAFMDIFKLELKGKNLKKDLITKQASVENNANTIIQTVKNDKHAIGYVSLGSANKDIKILKVDNIYPDIENIQNGKYTVVRNFSVIVNKSEHDNPLFNHFISFIFSNQGQEIIKKNSYIPIPNQFFSNYPTQKVKGKLIIGGSSSVSPLMEKIIEEYCKVNKDVKIELQISDSTIGITKTAEKVYNLGLASRSLKDEEKANLEEIRIALDPIVLIVNKENTTESLTKNEIKNIYLGNIKKWIEVTEK</sequence>
<gene>
    <name evidence="4" type="ORF">VC03_05415</name>
</gene>
<dbReference type="PANTHER" id="PTHR30570">
    <property type="entry name" value="PERIPLASMIC PHOSPHATE BINDING COMPONENT OF PHOSPHATE ABC TRANSPORTER"/>
    <property type="match status" value="1"/>
</dbReference>
<dbReference type="PROSITE" id="PS51257">
    <property type="entry name" value="PROKAR_LIPOPROTEIN"/>
    <property type="match status" value="1"/>
</dbReference>
<dbReference type="STRING" id="187101.VC03_05415"/>
<proteinExistence type="predicted"/>
<feature type="domain" description="PBP" evidence="3">
    <location>
        <begin position="23"/>
        <end position="148"/>
    </location>
</feature>
<organism evidence="4 5">
    <name type="scientific">Sneathia vaginalis</name>
    <dbReference type="NCBI Taxonomy" id="187101"/>
    <lineage>
        <taxon>Bacteria</taxon>
        <taxon>Fusobacteriati</taxon>
        <taxon>Fusobacteriota</taxon>
        <taxon>Fusobacteriia</taxon>
        <taxon>Fusobacteriales</taxon>
        <taxon>Leptotrichiaceae</taxon>
        <taxon>Sneathia</taxon>
    </lineage>
</organism>
<dbReference type="RefSeq" id="WP_046329019.1">
    <property type="nucleotide sequence ID" value="NZ_CP011280.1"/>
</dbReference>
<feature type="chain" id="PRO_5002416590" description="PBP domain-containing protein" evidence="2">
    <location>
        <begin position="20"/>
        <end position="288"/>
    </location>
</feature>
<dbReference type="EMBL" id="CP011280">
    <property type="protein sequence ID" value="AKC95915.1"/>
    <property type="molecule type" value="Genomic_DNA"/>
</dbReference>
<reference evidence="4" key="2">
    <citation type="submission" date="2015-04" db="EMBL/GenBank/DDBJ databases">
        <authorList>
            <consortium name="Vaginal Microbiome Consortium"/>
            <person name="Harwich M.D.Jr."/>
            <person name="Serrano M.G."/>
            <person name="Fettweis J.M."/>
            <person name="Alves J.M.P."/>
            <person name="Reimers M.A."/>
            <person name="Buck G.A."/>
            <person name="Jefferson K.K."/>
        </authorList>
    </citation>
    <scope>NUCLEOTIDE SEQUENCE</scope>
    <source>
        <strain evidence="4">SN35</strain>
    </source>
</reference>
<dbReference type="Gene3D" id="3.40.190.10">
    <property type="entry name" value="Periplasmic binding protein-like II"/>
    <property type="match status" value="4"/>
</dbReference>
<evidence type="ECO:0000313" key="5">
    <source>
        <dbReference type="Proteomes" id="UP000033103"/>
    </source>
</evidence>
<evidence type="ECO:0000259" key="3">
    <source>
        <dbReference type="Pfam" id="PF12849"/>
    </source>
</evidence>
<keyword evidence="1 2" id="KW-0732">Signal</keyword>
<dbReference type="PATRIC" id="fig|1069640.6.peg.1074"/>
<feature type="signal peptide" evidence="2">
    <location>
        <begin position="1"/>
        <end position="19"/>
    </location>
</feature>
<dbReference type="InterPro" id="IPR050811">
    <property type="entry name" value="Phosphate_ABC_transporter"/>
</dbReference>
<evidence type="ECO:0000256" key="2">
    <source>
        <dbReference type="SAM" id="SignalP"/>
    </source>
</evidence>
<dbReference type="KEGG" id="sns:VC03_05415"/>
<dbReference type="InterPro" id="IPR024370">
    <property type="entry name" value="PBP_domain"/>
</dbReference>
<dbReference type="SUPFAM" id="SSF53850">
    <property type="entry name" value="Periplasmic binding protein-like II"/>
    <property type="match status" value="2"/>
</dbReference>
<dbReference type="Pfam" id="PF12849">
    <property type="entry name" value="PBP_like_2"/>
    <property type="match status" value="2"/>
</dbReference>
<name>A0A0E3ZC40_9FUSO</name>
<dbReference type="OrthoDB" id="9790048at2"/>
<evidence type="ECO:0000256" key="1">
    <source>
        <dbReference type="ARBA" id="ARBA00022729"/>
    </source>
</evidence>
<dbReference type="PANTHER" id="PTHR30570:SF1">
    <property type="entry name" value="PHOSPHATE-BINDING PROTEIN PSTS"/>
    <property type="match status" value="1"/>
</dbReference>
<protein>
    <recommendedName>
        <fullName evidence="3">PBP domain-containing protein</fullName>
    </recommendedName>
</protein>
<reference evidence="4" key="1">
    <citation type="journal article" date="2012" name="BMC Genomics">
        <title>Genomic sequence analysis and characterization of Sneathia amnii sp. nov.</title>
        <authorList>
            <consortium name="Vaginal Microbiome Consortium (additional members)"/>
            <person name="Harwich M.D.Jr."/>
            <person name="Serrano M.G."/>
            <person name="Fettweis J.M."/>
            <person name="Alves J.M."/>
            <person name="Reimers M.A."/>
            <person name="Buck G.A."/>
            <person name="Jefferson K.K."/>
        </authorList>
    </citation>
    <scope>NUCLEOTIDE SEQUENCE [LARGE SCALE GENOMIC DNA]</scope>
    <source>
        <strain evidence="4">SN35</strain>
    </source>
</reference>
<evidence type="ECO:0000313" key="4">
    <source>
        <dbReference type="EMBL" id="AKC95915.1"/>
    </source>
</evidence>
<accession>A0A0E3ZC40</accession>
<keyword evidence="5" id="KW-1185">Reference proteome</keyword>
<dbReference type="AlphaFoldDB" id="A0A0E3ZC40"/>
<feature type="domain" description="PBP" evidence="3">
    <location>
        <begin position="171"/>
        <end position="282"/>
    </location>
</feature>
<dbReference type="HOGENOM" id="CLU_073531_0_0_0"/>
<dbReference type="Proteomes" id="UP000033103">
    <property type="component" value="Chromosome"/>
</dbReference>